<feature type="region of interest" description="Disordered" evidence="1">
    <location>
        <begin position="1"/>
        <end position="25"/>
    </location>
</feature>
<dbReference type="EMBL" id="UYSG01003346">
    <property type="protein sequence ID" value="VDL58076.1"/>
    <property type="molecule type" value="Genomic_DNA"/>
</dbReference>
<organism evidence="4">
    <name type="scientific">Hymenolepis diminuta</name>
    <name type="common">Rat tapeworm</name>
    <dbReference type="NCBI Taxonomy" id="6216"/>
    <lineage>
        <taxon>Eukaryota</taxon>
        <taxon>Metazoa</taxon>
        <taxon>Spiralia</taxon>
        <taxon>Lophotrochozoa</taxon>
        <taxon>Platyhelminthes</taxon>
        <taxon>Cestoda</taxon>
        <taxon>Eucestoda</taxon>
        <taxon>Cyclophyllidea</taxon>
        <taxon>Hymenolepididae</taxon>
        <taxon>Hymenolepis</taxon>
    </lineage>
</organism>
<evidence type="ECO:0000256" key="1">
    <source>
        <dbReference type="SAM" id="MobiDB-lite"/>
    </source>
</evidence>
<evidence type="ECO:0000313" key="2">
    <source>
        <dbReference type="EMBL" id="VDL58076.1"/>
    </source>
</evidence>
<accession>A0A0R3SLE5</accession>
<feature type="compositionally biased region" description="Low complexity" evidence="1">
    <location>
        <begin position="13"/>
        <end position="23"/>
    </location>
</feature>
<gene>
    <name evidence="2" type="ORF">HDID_LOCUS5758</name>
</gene>
<protein>
    <submittedName>
        <fullName evidence="4">Nitro_FeMo-Co domain-containing protein</fullName>
    </submittedName>
</protein>
<reference evidence="4" key="1">
    <citation type="submission" date="2017-02" db="UniProtKB">
        <authorList>
            <consortium name="WormBaseParasite"/>
        </authorList>
    </citation>
    <scope>IDENTIFICATION</scope>
</reference>
<sequence length="181" mass="20668">MARTARKTARKQSIPSSSMSSSSEAKRHCFESQERLATIGSIENATQVYILNPECFKVEIELQLPGRECMNIFTFKDELVFIDVRRSKNEPGSRRVDLMDSSTGQGSSLLNMMNAKCLPVGVATENEIYVFNIEVLLEYANCLSKEVYEAALGRFWRLGHWWNWKERITSPLHRVADAAVW</sequence>
<evidence type="ECO:0000313" key="3">
    <source>
        <dbReference type="Proteomes" id="UP000274504"/>
    </source>
</evidence>
<dbReference type="Proteomes" id="UP000274504">
    <property type="component" value="Unassembled WGS sequence"/>
</dbReference>
<name>A0A0R3SLE5_HYMDI</name>
<evidence type="ECO:0000313" key="4">
    <source>
        <dbReference type="WBParaSite" id="HDID_0000576001-mRNA-1"/>
    </source>
</evidence>
<dbReference type="WBParaSite" id="HDID_0000576001-mRNA-1">
    <property type="protein sequence ID" value="HDID_0000576001-mRNA-1"/>
    <property type="gene ID" value="HDID_0000576001"/>
</dbReference>
<proteinExistence type="predicted"/>
<dbReference type="AlphaFoldDB" id="A0A0R3SLE5"/>
<feature type="compositionally biased region" description="Basic residues" evidence="1">
    <location>
        <begin position="1"/>
        <end position="10"/>
    </location>
</feature>
<reference evidence="2 3" key="2">
    <citation type="submission" date="2018-11" db="EMBL/GenBank/DDBJ databases">
        <authorList>
            <consortium name="Pathogen Informatics"/>
        </authorList>
    </citation>
    <scope>NUCLEOTIDE SEQUENCE [LARGE SCALE GENOMIC DNA]</scope>
</reference>